<evidence type="ECO:0000256" key="5">
    <source>
        <dbReference type="ARBA" id="ARBA00022540"/>
    </source>
</evidence>
<evidence type="ECO:0000256" key="8">
    <source>
        <dbReference type="ARBA" id="ARBA00032408"/>
    </source>
</evidence>
<dbReference type="OrthoDB" id="38099at2157"/>
<dbReference type="SUPFAM" id="SSF100966">
    <property type="entry name" value="Translation initiation factor 2 beta, aIF2beta, N-terminal domain"/>
    <property type="match status" value="1"/>
</dbReference>
<dbReference type="InterPro" id="IPR045196">
    <property type="entry name" value="IF2/IF5"/>
</dbReference>
<protein>
    <recommendedName>
        <fullName evidence="4 9">Translation initiation factor 2 subunit beta</fullName>
    </recommendedName>
    <alternativeName>
        <fullName evidence="7 9">aIF2-beta</fullName>
    </alternativeName>
    <alternativeName>
        <fullName evidence="8 9">eIF-2-beta</fullName>
    </alternativeName>
</protein>
<evidence type="ECO:0000256" key="2">
    <source>
        <dbReference type="ARBA" id="ARBA00010397"/>
    </source>
</evidence>
<keyword evidence="5 9" id="KW-0396">Initiation factor</keyword>
<organism evidence="12 13">
    <name type="scientific">Haloarchaeobius iranensis</name>
    <dbReference type="NCBI Taxonomy" id="996166"/>
    <lineage>
        <taxon>Archaea</taxon>
        <taxon>Methanobacteriati</taxon>
        <taxon>Methanobacteriota</taxon>
        <taxon>Stenosarchaea group</taxon>
        <taxon>Halobacteria</taxon>
        <taxon>Halobacteriales</taxon>
        <taxon>Halorubellaceae</taxon>
        <taxon>Haloarchaeobius</taxon>
    </lineage>
</organism>
<feature type="region of interest" description="Disordered" evidence="10">
    <location>
        <begin position="1"/>
        <end position="22"/>
    </location>
</feature>
<gene>
    <name evidence="9" type="primary">eif2b</name>
    <name evidence="12" type="ORF">SAMN05192554_10412</name>
</gene>
<keyword evidence="6 9" id="KW-0648">Protein biosynthesis</keyword>
<dbReference type="HAMAP" id="MF_00232">
    <property type="entry name" value="eIF_2_beta"/>
    <property type="match status" value="1"/>
</dbReference>
<evidence type="ECO:0000256" key="3">
    <source>
        <dbReference type="ARBA" id="ARBA00011243"/>
    </source>
</evidence>
<dbReference type="SMART" id="SM00653">
    <property type="entry name" value="eIF2B_5"/>
    <property type="match status" value="1"/>
</dbReference>
<dbReference type="Pfam" id="PF01873">
    <property type="entry name" value="eIF-5_eIF-2B"/>
    <property type="match status" value="1"/>
</dbReference>
<evidence type="ECO:0000313" key="12">
    <source>
        <dbReference type="EMBL" id="SDM56653.1"/>
    </source>
</evidence>
<accession>A0A1G9UA02</accession>
<dbReference type="NCBIfam" id="NF003067">
    <property type="entry name" value="PRK03988.1"/>
    <property type="match status" value="1"/>
</dbReference>
<dbReference type="Proteomes" id="UP000199370">
    <property type="component" value="Unassembled WGS sequence"/>
</dbReference>
<feature type="domain" description="Translation initiation factor IF2/IF5" evidence="11">
    <location>
        <begin position="21"/>
        <end position="129"/>
    </location>
</feature>
<comment type="function">
    <text evidence="1 9">eIF-2 functions in the early steps of protein synthesis by forming a ternary complex with GTP and initiator tRNA.</text>
</comment>
<dbReference type="AlphaFoldDB" id="A0A1G9UA02"/>
<name>A0A1G9UA02_9EURY</name>
<keyword evidence="13" id="KW-1185">Reference proteome</keyword>
<comment type="similarity">
    <text evidence="2 9">Belongs to the eIF-2-beta/eIF-5 family.</text>
</comment>
<evidence type="ECO:0000256" key="9">
    <source>
        <dbReference type="HAMAP-Rule" id="MF_00232"/>
    </source>
</evidence>
<proteinExistence type="inferred from homology"/>
<dbReference type="Gene3D" id="3.30.30.170">
    <property type="match status" value="1"/>
</dbReference>
<dbReference type="GO" id="GO:0003743">
    <property type="term" value="F:translation initiation factor activity"/>
    <property type="evidence" value="ECO:0007669"/>
    <property type="project" value="UniProtKB-UniRule"/>
</dbReference>
<feature type="compositionally biased region" description="Basic and acidic residues" evidence="10">
    <location>
        <begin position="1"/>
        <end position="12"/>
    </location>
</feature>
<comment type="subunit">
    <text evidence="3 9">Heterotrimer composed of an alpha, a beta and a gamma chain.</text>
</comment>
<evidence type="ECO:0000256" key="7">
    <source>
        <dbReference type="ARBA" id="ARBA00031466"/>
    </source>
</evidence>
<evidence type="ECO:0000256" key="1">
    <source>
        <dbReference type="ARBA" id="ARBA00003323"/>
    </source>
</evidence>
<dbReference type="InterPro" id="IPR016190">
    <property type="entry name" value="Transl_init_fac_IF2/IF5_Zn-bd"/>
</dbReference>
<dbReference type="STRING" id="996166.SAMN05192554_10412"/>
<sequence length="135" mass="15133">MDYEDQLDRAMDETPEISSTGERFSVPDAEVRQEGKMTVYENFKATTDTLNREPSHVMKFFQDELGTSGHIDERGRARLKGEFRQDRIADALAEYVDSFVRCTECASPDTRLVTEQGTTVLKCDACGALSAVPDL</sequence>
<dbReference type="RefSeq" id="WP_089731794.1">
    <property type="nucleotide sequence ID" value="NZ_FNIA01000004.1"/>
</dbReference>
<evidence type="ECO:0000313" key="13">
    <source>
        <dbReference type="Proteomes" id="UP000199370"/>
    </source>
</evidence>
<dbReference type="InterPro" id="IPR016189">
    <property type="entry name" value="Transl_init_fac_IF2/IF5_N"/>
</dbReference>
<evidence type="ECO:0000256" key="6">
    <source>
        <dbReference type="ARBA" id="ARBA00022917"/>
    </source>
</evidence>
<dbReference type="InterPro" id="IPR002735">
    <property type="entry name" value="Transl_init_fac_IF2/IF5_dom"/>
</dbReference>
<dbReference type="EMBL" id="FNIA01000004">
    <property type="protein sequence ID" value="SDM56653.1"/>
    <property type="molecule type" value="Genomic_DNA"/>
</dbReference>
<evidence type="ECO:0000256" key="10">
    <source>
        <dbReference type="SAM" id="MobiDB-lite"/>
    </source>
</evidence>
<dbReference type="InterPro" id="IPR004458">
    <property type="entry name" value="TIF2_bsu_arc"/>
</dbReference>
<evidence type="ECO:0000256" key="4">
    <source>
        <dbReference type="ARBA" id="ARBA00022314"/>
    </source>
</evidence>
<dbReference type="PANTHER" id="PTHR23001">
    <property type="entry name" value="EUKARYOTIC TRANSLATION INITIATION FACTOR"/>
    <property type="match status" value="1"/>
</dbReference>
<dbReference type="PANTHER" id="PTHR23001:SF3">
    <property type="entry name" value="EUKARYOTIC TRANSLATION INITIATION FACTOR 2 SUBUNIT 2"/>
    <property type="match status" value="1"/>
</dbReference>
<dbReference type="SUPFAM" id="SSF75689">
    <property type="entry name" value="Zinc-binding domain of translation initiation factor 2 beta"/>
    <property type="match status" value="1"/>
</dbReference>
<evidence type="ECO:0000259" key="11">
    <source>
        <dbReference type="SMART" id="SM00653"/>
    </source>
</evidence>
<reference evidence="12 13" key="1">
    <citation type="submission" date="2016-10" db="EMBL/GenBank/DDBJ databases">
        <authorList>
            <person name="de Groot N.N."/>
        </authorList>
    </citation>
    <scope>NUCLEOTIDE SEQUENCE [LARGE SCALE GENOMIC DNA]</scope>
    <source>
        <strain evidence="13">EB21,IBRC-M 10013,KCTC 4048</strain>
    </source>
</reference>